<dbReference type="GO" id="GO:0008379">
    <property type="term" value="F:thioredoxin peroxidase activity"/>
    <property type="evidence" value="ECO:0007669"/>
    <property type="project" value="TreeGrafter"/>
</dbReference>
<organism evidence="7 10">
    <name type="scientific">Alistipes onderdonkii</name>
    <dbReference type="NCBI Taxonomy" id="328813"/>
    <lineage>
        <taxon>Bacteria</taxon>
        <taxon>Pseudomonadati</taxon>
        <taxon>Bacteroidota</taxon>
        <taxon>Bacteroidia</taxon>
        <taxon>Bacteroidales</taxon>
        <taxon>Rikenellaceae</taxon>
        <taxon>Alistipes</taxon>
    </lineage>
</organism>
<dbReference type="Proteomes" id="UP000323119">
    <property type="component" value="Unassembled WGS sequence"/>
</dbReference>
<feature type="domain" description="Thioredoxin" evidence="6">
    <location>
        <begin position="9"/>
        <end position="171"/>
    </location>
</feature>
<reference evidence="10 11" key="1">
    <citation type="journal article" date="2019" name="Nat. Med.">
        <title>A library of human gut bacterial isolates paired with longitudinal multiomics data enables mechanistic microbiome research.</title>
        <authorList>
            <person name="Poyet M."/>
            <person name="Groussin M."/>
            <person name="Gibbons S.M."/>
            <person name="Avila-Pacheco J."/>
            <person name="Jiang X."/>
            <person name="Kearney S.M."/>
            <person name="Perrotta A.R."/>
            <person name="Berdy B."/>
            <person name="Zhao S."/>
            <person name="Lieberman T.D."/>
            <person name="Swanson P.K."/>
            <person name="Smith M."/>
            <person name="Roesemann S."/>
            <person name="Alexander J.E."/>
            <person name="Rich S.A."/>
            <person name="Livny J."/>
            <person name="Vlamakis H."/>
            <person name="Clish C."/>
            <person name="Bullock K."/>
            <person name="Deik A."/>
            <person name="Scott J."/>
            <person name="Pierce K.A."/>
            <person name="Xavier R.J."/>
            <person name="Alm E.J."/>
        </authorList>
    </citation>
    <scope>NUCLEOTIDE SEQUENCE [LARGE SCALE GENOMIC DNA]</scope>
    <source>
        <strain evidence="8 11">BIOML-A204</strain>
        <strain evidence="7 10">BIOML-A266</strain>
    </source>
</reference>
<evidence type="ECO:0000313" key="9">
    <source>
        <dbReference type="EMBL" id="MCQ5083302.1"/>
    </source>
</evidence>
<comment type="similarity">
    <text evidence="1">Belongs to the peroxiredoxin family. AhpC/Prx1 subfamily.</text>
</comment>
<accession>A0A5B3GV87</accession>
<dbReference type="InterPro" id="IPR024706">
    <property type="entry name" value="Peroxiredoxin_AhpC-typ"/>
</dbReference>
<gene>
    <name evidence="8" type="ORF">F2S36_03765</name>
    <name evidence="7" type="ORF">F2Y10_12815</name>
    <name evidence="9" type="ORF">NE651_10415</name>
</gene>
<evidence type="ECO:0000256" key="1">
    <source>
        <dbReference type="ARBA" id="ARBA00009796"/>
    </source>
</evidence>
<dbReference type="InterPro" id="IPR019479">
    <property type="entry name" value="Peroxiredoxin_C"/>
</dbReference>
<dbReference type="GO" id="GO:0033554">
    <property type="term" value="P:cellular response to stress"/>
    <property type="evidence" value="ECO:0007669"/>
    <property type="project" value="TreeGrafter"/>
</dbReference>
<dbReference type="Gene3D" id="3.40.30.10">
    <property type="entry name" value="Glutaredoxin"/>
    <property type="match status" value="1"/>
</dbReference>
<dbReference type="PANTHER" id="PTHR10681:SF128">
    <property type="entry name" value="THIOREDOXIN-DEPENDENT PEROXIDE REDUCTASE, MITOCHONDRIAL"/>
    <property type="match status" value="1"/>
</dbReference>
<dbReference type="PROSITE" id="PS51352">
    <property type="entry name" value="THIOREDOXIN_2"/>
    <property type="match status" value="1"/>
</dbReference>
<dbReference type="NCBIfam" id="NF009668">
    <property type="entry name" value="PRK13189.1"/>
    <property type="match status" value="1"/>
</dbReference>
<dbReference type="InterPro" id="IPR000866">
    <property type="entry name" value="AhpC/TSA"/>
</dbReference>
<comment type="function">
    <text evidence="4">Thiol-specific peroxidase that catalyzes the reduction of hydrogen peroxide and organic hydroperoxides to water and alcohols, respectively. Plays a role in cell protection against oxidative stress by detoxifying peroxides.</text>
</comment>
<dbReference type="Proteomes" id="UP001205035">
    <property type="component" value="Unassembled WGS sequence"/>
</dbReference>
<protein>
    <recommendedName>
        <fullName evidence="3">Thioredoxin peroxidase</fullName>
    </recommendedName>
</protein>
<name>A0A5B3GV87_9BACT</name>
<sequence length="234" mass="26409">MEKNEQQLPRLGEPVPAFEAMTTRGKISFPADYKGKWVILFSHPADFTPICTSEVLTFGARTAEFRALNCELIGLSVDSRNSHIAWLRTIREKIEYRGMKDIKVEFPIIDDVSMKVANLYGMIQPGESQTAAVRAVFFVDPEGKLRAMIYYPLALGRNFEEIKRVLVGLQSIDAFGVAMPADWRPGDEVIVPMQGEDMDDQPEGVKCYDWFFCTRPLPKEEIEKKLGKGIAIKG</sequence>
<dbReference type="PIRSF" id="PIRSF000239">
    <property type="entry name" value="AHPC"/>
    <property type="match status" value="1"/>
</dbReference>
<keyword evidence="7" id="KW-0575">Peroxidase</keyword>
<dbReference type="Pfam" id="PF10417">
    <property type="entry name" value="1-cysPrx_C"/>
    <property type="match status" value="1"/>
</dbReference>
<dbReference type="InterPro" id="IPR050217">
    <property type="entry name" value="Peroxiredoxin"/>
</dbReference>
<evidence type="ECO:0000256" key="2">
    <source>
        <dbReference type="ARBA" id="ARBA00023002"/>
    </source>
</evidence>
<dbReference type="GO" id="GO:0045454">
    <property type="term" value="P:cell redox homeostasis"/>
    <property type="evidence" value="ECO:0007669"/>
    <property type="project" value="TreeGrafter"/>
</dbReference>
<comment type="caution">
    <text evidence="7">The sequence shown here is derived from an EMBL/GenBank/DDBJ whole genome shotgun (WGS) entry which is preliminary data.</text>
</comment>
<dbReference type="GO" id="GO:0005829">
    <property type="term" value="C:cytosol"/>
    <property type="evidence" value="ECO:0007669"/>
    <property type="project" value="TreeGrafter"/>
</dbReference>
<evidence type="ECO:0000256" key="5">
    <source>
        <dbReference type="PIRSR" id="PIRSR000239-1"/>
    </source>
</evidence>
<dbReference type="GO" id="GO:0042744">
    <property type="term" value="P:hydrogen peroxide catabolic process"/>
    <property type="evidence" value="ECO:0007669"/>
    <property type="project" value="TreeGrafter"/>
</dbReference>
<keyword evidence="2 7" id="KW-0560">Oxidoreductase</keyword>
<reference evidence="9" key="2">
    <citation type="submission" date="2022-06" db="EMBL/GenBank/DDBJ databases">
        <title>Isolation of gut microbiota from human fecal samples.</title>
        <authorList>
            <person name="Pamer E.G."/>
            <person name="Barat B."/>
            <person name="Waligurski E."/>
            <person name="Medina S."/>
            <person name="Paddock L."/>
            <person name="Mostad J."/>
        </authorList>
    </citation>
    <scope>NUCLEOTIDE SEQUENCE</scope>
    <source>
        <strain evidence="9">DFI.6.22</strain>
    </source>
</reference>
<dbReference type="GO" id="GO:0006979">
    <property type="term" value="P:response to oxidative stress"/>
    <property type="evidence" value="ECO:0007669"/>
    <property type="project" value="TreeGrafter"/>
</dbReference>
<dbReference type="InterPro" id="IPR036249">
    <property type="entry name" value="Thioredoxin-like_sf"/>
</dbReference>
<dbReference type="PANTHER" id="PTHR10681">
    <property type="entry name" value="THIOREDOXIN PEROXIDASE"/>
    <property type="match status" value="1"/>
</dbReference>
<evidence type="ECO:0000259" key="6">
    <source>
        <dbReference type="PROSITE" id="PS51352"/>
    </source>
</evidence>
<dbReference type="InterPro" id="IPR013766">
    <property type="entry name" value="Thioredoxin_domain"/>
</dbReference>
<evidence type="ECO:0000313" key="10">
    <source>
        <dbReference type="Proteomes" id="UP000322940"/>
    </source>
</evidence>
<dbReference type="AlphaFoldDB" id="A0A5B3GV87"/>
<feature type="active site" description="Cysteine sulfenic acid (-SOH) intermediate; for peroxidase activity" evidence="5">
    <location>
        <position position="51"/>
    </location>
</feature>
<evidence type="ECO:0000313" key="11">
    <source>
        <dbReference type="Proteomes" id="UP000323119"/>
    </source>
</evidence>
<dbReference type="EMBL" id="VVUY01000003">
    <property type="protein sequence ID" value="KAA2562930.1"/>
    <property type="molecule type" value="Genomic_DNA"/>
</dbReference>
<evidence type="ECO:0000256" key="3">
    <source>
        <dbReference type="ARBA" id="ARBA00032824"/>
    </source>
</evidence>
<dbReference type="RefSeq" id="WP_022333078.1">
    <property type="nucleotide sequence ID" value="NZ_DAWDUM010000003.1"/>
</dbReference>
<dbReference type="SUPFAM" id="SSF52833">
    <property type="entry name" value="Thioredoxin-like"/>
    <property type="match status" value="1"/>
</dbReference>
<dbReference type="EMBL" id="JANGBQ010000014">
    <property type="protein sequence ID" value="MCQ5083302.1"/>
    <property type="molecule type" value="Genomic_DNA"/>
</dbReference>
<dbReference type="Gene3D" id="3.30.1020.10">
    <property type="entry name" value="Antioxidant, Horf6, Chain A, domain2"/>
    <property type="match status" value="1"/>
</dbReference>
<evidence type="ECO:0000313" key="7">
    <source>
        <dbReference type="EMBL" id="KAA2376489.1"/>
    </source>
</evidence>
<dbReference type="Proteomes" id="UP000322940">
    <property type="component" value="Unassembled WGS sequence"/>
</dbReference>
<dbReference type="Pfam" id="PF00578">
    <property type="entry name" value="AhpC-TSA"/>
    <property type="match status" value="1"/>
</dbReference>
<evidence type="ECO:0000256" key="4">
    <source>
        <dbReference type="ARBA" id="ARBA00037420"/>
    </source>
</evidence>
<proteinExistence type="inferred from homology"/>
<evidence type="ECO:0000313" key="8">
    <source>
        <dbReference type="EMBL" id="KAA2562930.1"/>
    </source>
</evidence>
<dbReference type="EMBL" id="VVXH01000015">
    <property type="protein sequence ID" value="KAA2376489.1"/>
    <property type="molecule type" value="Genomic_DNA"/>
</dbReference>